<protein>
    <recommendedName>
        <fullName evidence="4">SbsA Ig-like domain-containing protein</fullName>
    </recommendedName>
</protein>
<evidence type="ECO:0000256" key="1">
    <source>
        <dbReference type="SAM" id="Phobius"/>
    </source>
</evidence>
<sequence length="287" mass="31321">MKIINYIYIVFITIILSFSIYSCDKEDDLIGNNDAFLAVVISSDNATNELPVGVVTESFNGDFVIQAPQNGDTIEQIEVFLSFNDIVNEGTDLSKELVMLETITPNTFNIGSETLRPEFNYNVTLQDMIATLGITSDDVNGSDEFNIVFRVFYDNRTLDTTPYNVKVVCPSSTPPTAGDYEITFLGVDNGWYFNGGCGFTLGSIKISVDGNPSTTYQPVCGGGDIQKFIFNIPPSTTSVEIDVSENFGAFDRSKRGYKIIAPSGRSLADVAIGTLNGGSQELDYCAY</sequence>
<proteinExistence type="predicted"/>
<dbReference type="PROSITE" id="PS51257">
    <property type="entry name" value="PROKAR_LIPOPROTEIN"/>
    <property type="match status" value="1"/>
</dbReference>
<keyword evidence="3" id="KW-1185">Reference proteome</keyword>
<keyword evidence="1" id="KW-0812">Transmembrane</keyword>
<evidence type="ECO:0000313" key="2">
    <source>
        <dbReference type="EMBL" id="MDO5987064.1"/>
    </source>
</evidence>
<feature type="transmembrane region" description="Helical" evidence="1">
    <location>
        <begin position="6"/>
        <end position="23"/>
    </location>
</feature>
<dbReference type="Proteomes" id="UP001176891">
    <property type="component" value="Unassembled WGS sequence"/>
</dbReference>
<dbReference type="RefSeq" id="WP_303281607.1">
    <property type="nucleotide sequence ID" value="NZ_BAABCZ010000005.1"/>
</dbReference>
<evidence type="ECO:0000313" key="3">
    <source>
        <dbReference type="Proteomes" id="UP001176891"/>
    </source>
</evidence>
<organism evidence="2 3">
    <name type="scientific">Flavivirga amylovorans</name>
    <dbReference type="NCBI Taxonomy" id="870486"/>
    <lineage>
        <taxon>Bacteria</taxon>
        <taxon>Pseudomonadati</taxon>
        <taxon>Bacteroidota</taxon>
        <taxon>Flavobacteriia</taxon>
        <taxon>Flavobacteriales</taxon>
        <taxon>Flavobacteriaceae</taxon>
        <taxon>Flavivirga</taxon>
    </lineage>
</organism>
<keyword evidence="1" id="KW-0472">Membrane</keyword>
<reference evidence="2" key="1">
    <citation type="submission" date="2023-07" db="EMBL/GenBank/DDBJ databases">
        <title>Two novel species in the genus Flavivirga.</title>
        <authorList>
            <person name="Kwon K."/>
        </authorList>
    </citation>
    <scope>NUCLEOTIDE SEQUENCE</scope>
    <source>
        <strain evidence="2">KACC 14157</strain>
    </source>
</reference>
<keyword evidence="1" id="KW-1133">Transmembrane helix</keyword>
<name>A0ABT8WZF3_9FLAO</name>
<comment type="caution">
    <text evidence="2">The sequence shown here is derived from an EMBL/GenBank/DDBJ whole genome shotgun (WGS) entry which is preliminary data.</text>
</comment>
<accession>A0ABT8WZF3</accession>
<evidence type="ECO:0008006" key="4">
    <source>
        <dbReference type="Google" id="ProtNLM"/>
    </source>
</evidence>
<gene>
    <name evidence="2" type="ORF">Q4Q39_06540</name>
</gene>
<dbReference type="EMBL" id="JAUOEM010000002">
    <property type="protein sequence ID" value="MDO5987064.1"/>
    <property type="molecule type" value="Genomic_DNA"/>
</dbReference>